<name>A0ABQ1PBC1_9BACI</name>
<reference evidence="6" key="1">
    <citation type="journal article" date="2019" name="Int. J. Syst. Evol. Microbiol.">
        <title>The Global Catalogue of Microorganisms (GCM) 10K type strain sequencing project: providing services to taxonomists for standard genome sequencing and annotation.</title>
        <authorList>
            <consortium name="The Broad Institute Genomics Platform"/>
            <consortium name="The Broad Institute Genome Sequencing Center for Infectious Disease"/>
            <person name="Wu L."/>
            <person name="Ma J."/>
        </authorList>
    </citation>
    <scope>NUCLEOTIDE SEQUENCE [LARGE SCALE GENOMIC DNA]</scope>
    <source>
        <strain evidence="6">CCM 7282</strain>
    </source>
</reference>
<keyword evidence="4" id="KW-0479">Metal-binding</keyword>
<dbReference type="Proteomes" id="UP000619534">
    <property type="component" value="Unassembled WGS sequence"/>
</dbReference>
<dbReference type="EMBL" id="BMCJ01000004">
    <property type="protein sequence ID" value="GGC91774.1"/>
    <property type="molecule type" value="Genomic_DNA"/>
</dbReference>
<protein>
    <recommendedName>
        <fullName evidence="4">5-formyltetrahydrofolate cyclo-ligase</fullName>
        <ecNumber evidence="4">6.3.3.2</ecNumber>
    </recommendedName>
</protein>
<comment type="similarity">
    <text evidence="1 4">Belongs to the 5-formyltetrahydrofolate cyclo-ligase family.</text>
</comment>
<comment type="cofactor">
    <cofactor evidence="4">
        <name>Mg(2+)</name>
        <dbReference type="ChEBI" id="CHEBI:18420"/>
    </cofactor>
</comment>
<evidence type="ECO:0000256" key="2">
    <source>
        <dbReference type="ARBA" id="ARBA00022741"/>
    </source>
</evidence>
<dbReference type="RefSeq" id="WP_062446730.1">
    <property type="nucleotide sequence ID" value="NZ_BMCJ01000004.1"/>
</dbReference>
<comment type="catalytic activity">
    <reaction evidence="4">
        <text>(6S)-5-formyl-5,6,7,8-tetrahydrofolate + ATP = (6R)-5,10-methenyltetrahydrofolate + ADP + phosphate</text>
        <dbReference type="Rhea" id="RHEA:10488"/>
        <dbReference type="ChEBI" id="CHEBI:30616"/>
        <dbReference type="ChEBI" id="CHEBI:43474"/>
        <dbReference type="ChEBI" id="CHEBI:57455"/>
        <dbReference type="ChEBI" id="CHEBI:57457"/>
        <dbReference type="ChEBI" id="CHEBI:456216"/>
        <dbReference type="EC" id="6.3.3.2"/>
    </reaction>
</comment>
<accession>A0ABQ1PBC1</accession>
<organism evidence="5 6">
    <name type="scientific">Thalassobacillus devorans</name>
    <dbReference type="NCBI Taxonomy" id="279813"/>
    <lineage>
        <taxon>Bacteria</taxon>
        <taxon>Bacillati</taxon>
        <taxon>Bacillota</taxon>
        <taxon>Bacilli</taxon>
        <taxon>Bacillales</taxon>
        <taxon>Bacillaceae</taxon>
        <taxon>Thalassobacillus</taxon>
    </lineage>
</organism>
<evidence type="ECO:0000256" key="4">
    <source>
        <dbReference type="RuleBase" id="RU361279"/>
    </source>
</evidence>
<evidence type="ECO:0000313" key="5">
    <source>
        <dbReference type="EMBL" id="GGC91774.1"/>
    </source>
</evidence>
<dbReference type="Pfam" id="PF01812">
    <property type="entry name" value="5-FTHF_cyc-lig"/>
    <property type="match status" value="1"/>
</dbReference>
<dbReference type="Gene3D" id="3.40.50.10420">
    <property type="entry name" value="NagB/RpiA/CoA transferase-like"/>
    <property type="match status" value="1"/>
</dbReference>
<evidence type="ECO:0000313" key="6">
    <source>
        <dbReference type="Proteomes" id="UP000619534"/>
    </source>
</evidence>
<evidence type="ECO:0000256" key="1">
    <source>
        <dbReference type="ARBA" id="ARBA00010638"/>
    </source>
</evidence>
<keyword evidence="3 4" id="KW-0067">ATP-binding</keyword>
<evidence type="ECO:0000256" key="3">
    <source>
        <dbReference type="ARBA" id="ARBA00022840"/>
    </source>
</evidence>
<dbReference type="InterPro" id="IPR002698">
    <property type="entry name" value="FTHF_cligase"/>
</dbReference>
<dbReference type="NCBIfam" id="TIGR02727">
    <property type="entry name" value="MTHFS_bact"/>
    <property type="match status" value="1"/>
</dbReference>
<dbReference type="PIRSF" id="PIRSF006806">
    <property type="entry name" value="FTHF_cligase"/>
    <property type="match status" value="1"/>
</dbReference>
<sequence>MDKVQLRARGKQIMASLSKEEKVLIEQKLVDQLLQSHLYQQADTIGITISQKNEWNTSAVIEKSWELGKIVAVPKCDPRPHHLHFYKLDDFNQLETVFYGLQEPNPDLCEPIKKSAIDLIIVPGLLFDIRGYRIGYGGGYYDRYLSDYQGKTVALASNAQLVEALPYEAYDIPVDHLITEDGFVY</sequence>
<gene>
    <name evidence="5" type="ORF">GCM10007216_23100</name>
</gene>
<dbReference type="InterPro" id="IPR037171">
    <property type="entry name" value="NagB/RpiA_transferase-like"/>
</dbReference>
<dbReference type="EC" id="6.3.3.2" evidence="4"/>
<dbReference type="InterPro" id="IPR024185">
    <property type="entry name" value="FTHF_cligase-like_sf"/>
</dbReference>
<keyword evidence="6" id="KW-1185">Reference proteome</keyword>
<comment type="caution">
    <text evidence="5">The sequence shown here is derived from an EMBL/GenBank/DDBJ whole genome shotgun (WGS) entry which is preliminary data.</text>
</comment>
<proteinExistence type="inferred from homology"/>
<dbReference type="SUPFAM" id="SSF100950">
    <property type="entry name" value="NagB/RpiA/CoA transferase-like"/>
    <property type="match status" value="1"/>
</dbReference>
<dbReference type="PANTHER" id="PTHR23407:SF1">
    <property type="entry name" value="5-FORMYLTETRAHYDROFOLATE CYCLO-LIGASE"/>
    <property type="match status" value="1"/>
</dbReference>
<keyword evidence="2 4" id="KW-0547">Nucleotide-binding</keyword>
<keyword evidence="4" id="KW-0460">Magnesium</keyword>
<dbReference type="PANTHER" id="PTHR23407">
    <property type="entry name" value="ATPASE INHIBITOR/5-FORMYLTETRAHYDROFOLATE CYCLO-LIGASE"/>
    <property type="match status" value="1"/>
</dbReference>